<comment type="catalytic activity">
    <reaction evidence="14 15 17">
        <text>guanosine(37) in tRNA + S-adenosyl-L-methionine = N(1)-methylguanosine(37) in tRNA + S-adenosyl-L-homocysteine + H(+)</text>
        <dbReference type="Rhea" id="RHEA:36899"/>
        <dbReference type="Rhea" id="RHEA-COMP:10145"/>
        <dbReference type="Rhea" id="RHEA-COMP:10147"/>
        <dbReference type="ChEBI" id="CHEBI:15378"/>
        <dbReference type="ChEBI" id="CHEBI:57856"/>
        <dbReference type="ChEBI" id="CHEBI:59789"/>
        <dbReference type="ChEBI" id="CHEBI:73542"/>
        <dbReference type="ChEBI" id="CHEBI:74269"/>
        <dbReference type="EC" id="2.1.1.228"/>
    </reaction>
</comment>
<feature type="region of interest" description="Disordered" evidence="18">
    <location>
        <begin position="257"/>
        <end position="278"/>
    </location>
</feature>
<dbReference type="Pfam" id="PF01746">
    <property type="entry name" value="tRNA_m1G_MT"/>
    <property type="match status" value="1"/>
</dbReference>
<dbReference type="PANTHER" id="PTHR46417:SF1">
    <property type="entry name" value="TRNA (GUANINE-N(1)-)-METHYLTRANSFERASE"/>
    <property type="match status" value="1"/>
</dbReference>
<evidence type="ECO:0000256" key="9">
    <source>
        <dbReference type="ARBA" id="ARBA00022679"/>
    </source>
</evidence>
<dbReference type="EMBL" id="SPQQ01000001">
    <property type="protein sequence ID" value="TGE40170.1"/>
    <property type="molecule type" value="Genomic_DNA"/>
</dbReference>
<comment type="function">
    <text evidence="1 15 17">Specifically methylates guanosine-37 in various tRNAs.</text>
</comment>
<dbReference type="HAMAP" id="MF_00605">
    <property type="entry name" value="TrmD"/>
    <property type="match status" value="1"/>
</dbReference>
<dbReference type="GO" id="GO:0052906">
    <property type="term" value="F:tRNA (guanine(37)-N1)-methyltransferase activity"/>
    <property type="evidence" value="ECO:0007669"/>
    <property type="project" value="UniProtKB-UniRule"/>
</dbReference>
<evidence type="ECO:0000313" key="20">
    <source>
        <dbReference type="EMBL" id="TGE40170.1"/>
    </source>
</evidence>
<dbReference type="PANTHER" id="PTHR46417">
    <property type="entry name" value="TRNA (GUANINE-N(1)-)-METHYLTRANSFERASE"/>
    <property type="match status" value="1"/>
</dbReference>
<dbReference type="InterPro" id="IPR002649">
    <property type="entry name" value="tRNA_m1G_MeTrfase_TrmD"/>
</dbReference>
<proteinExistence type="inferred from homology"/>
<organism evidence="20 21">
    <name type="scientific">Desulfosporosinus fructosivorans</name>
    <dbReference type="NCBI Taxonomy" id="2018669"/>
    <lineage>
        <taxon>Bacteria</taxon>
        <taxon>Bacillati</taxon>
        <taxon>Bacillota</taxon>
        <taxon>Clostridia</taxon>
        <taxon>Eubacteriales</taxon>
        <taxon>Desulfitobacteriaceae</taxon>
        <taxon>Desulfosporosinus</taxon>
    </lineage>
</organism>
<evidence type="ECO:0000256" key="5">
    <source>
        <dbReference type="ARBA" id="ARBA00012807"/>
    </source>
</evidence>
<dbReference type="NCBIfam" id="TIGR00088">
    <property type="entry name" value="trmD"/>
    <property type="match status" value="1"/>
</dbReference>
<evidence type="ECO:0000313" key="21">
    <source>
        <dbReference type="Proteomes" id="UP000298460"/>
    </source>
</evidence>
<dbReference type="RefSeq" id="WP_135545104.1">
    <property type="nucleotide sequence ID" value="NZ_SPQQ01000001.1"/>
</dbReference>
<dbReference type="PIRSF" id="PIRSF000386">
    <property type="entry name" value="tRNA_mtase"/>
    <property type="match status" value="1"/>
</dbReference>
<comment type="similarity">
    <text evidence="3 15 17">Belongs to the RNA methyltransferase TrmD family.</text>
</comment>
<dbReference type="GO" id="GO:0002939">
    <property type="term" value="P:tRNA N1-guanine methylation"/>
    <property type="evidence" value="ECO:0007669"/>
    <property type="project" value="TreeGrafter"/>
</dbReference>
<sequence>MIKFTVLTLFPEMFAPLQESILKRAQEAKLVKIQFVNFRDYAISKHKNVDDVPYGGGAGMLLKPEPIFAAIRDLPKPCGRRKVILMSPQGEVFRQEKAKEWAEEGELVFICGHYEGFDERIRELADEEMSIGDYVLTGGELAAMVMIDAVARLVPGVLGEDASAEEDSHSISLLEYPQYTRPADFEGRQVPEILLSGHHAFIKRWRRKESLRRTFLRRPDLINAVTFGPEDYSILEELILEHEEIAAWQDLGKHLCPRPKRRRKSSHNPASKLSEDSH</sequence>
<evidence type="ECO:0000256" key="15">
    <source>
        <dbReference type="HAMAP-Rule" id="MF_00605"/>
    </source>
</evidence>
<protein>
    <recommendedName>
        <fullName evidence="6 15">tRNA (guanine-N(1)-)-methyltransferase</fullName>
        <ecNumber evidence="5 15">2.1.1.228</ecNumber>
    </recommendedName>
    <alternativeName>
        <fullName evidence="12 15">M1G-methyltransferase</fullName>
    </alternativeName>
    <alternativeName>
        <fullName evidence="13 15">tRNA [GM37] methyltransferase</fullName>
    </alternativeName>
</protein>
<dbReference type="AlphaFoldDB" id="A0A4Z0RBI7"/>
<feature type="domain" description="tRNA methyltransferase TRMD/TRM10-type" evidence="19">
    <location>
        <begin position="2"/>
        <end position="223"/>
    </location>
</feature>
<name>A0A4Z0RBI7_9FIRM</name>
<evidence type="ECO:0000256" key="7">
    <source>
        <dbReference type="ARBA" id="ARBA00022490"/>
    </source>
</evidence>
<dbReference type="OrthoDB" id="9807416at2"/>
<evidence type="ECO:0000256" key="10">
    <source>
        <dbReference type="ARBA" id="ARBA00022691"/>
    </source>
</evidence>
<dbReference type="Gene3D" id="1.10.1270.20">
    <property type="entry name" value="tRNA(m1g37)methyltransferase, domain 2"/>
    <property type="match status" value="1"/>
</dbReference>
<feature type="binding site" evidence="15 16">
    <location>
        <begin position="131"/>
        <end position="136"/>
    </location>
    <ligand>
        <name>S-adenosyl-L-methionine</name>
        <dbReference type="ChEBI" id="CHEBI:59789"/>
    </ligand>
</feature>
<evidence type="ECO:0000256" key="6">
    <source>
        <dbReference type="ARBA" id="ARBA00014679"/>
    </source>
</evidence>
<evidence type="ECO:0000256" key="4">
    <source>
        <dbReference type="ARBA" id="ARBA00011738"/>
    </source>
</evidence>
<feature type="compositionally biased region" description="Basic residues" evidence="18">
    <location>
        <begin position="257"/>
        <end position="266"/>
    </location>
</feature>
<evidence type="ECO:0000256" key="1">
    <source>
        <dbReference type="ARBA" id="ARBA00002634"/>
    </source>
</evidence>
<keyword evidence="8 15" id="KW-0489">Methyltransferase</keyword>
<dbReference type="FunFam" id="1.10.1270.20:FF:000001">
    <property type="entry name" value="tRNA (guanine-N(1)-)-methyltransferase"/>
    <property type="match status" value="1"/>
</dbReference>
<evidence type="ECO:0000256" key="13">
    <source>
        <dbReference type="ARBA" id="ARBA00033392"/>
    </source>
</evidence>
<comment type="subcellular location">
    <subcellularLocation>
        <location evidence="2 15 17">Cytoplasm</location>
    </subcellularLocation>
</comment>
<dbReference type="GO" id="GO:0005829">
    <property type="term" value="C:cytosol"/>
    <property type="evidence" value="ECO:0007669"/>
    <property type="project" value="TreeGrafter"/>
</dbReference>
<keyword evidence="9 15" id="KW-0808">Transferase</keyword>
<dbReference type="Gene3D" id="3.40.1280.10">
    <property type="match status" value="1"/>
</dbReference>
<evidence type="ECO:0000256" key="11">
    <source>
        <dbReference type="ARBA" id="ARBA00022694"/>
    </source>
</evidence>
<comment type="subunit">
    <text evidence="4 15 17">Homodimer.</text>
</comment>
<keyword evidence="11 15" id="KW-0819">tRNA processing</keyword>
<dbReference type="Proteomes" id="UP000298460">
    <property type="component" value="Unassembled WGS sequence"/>
</dbReference>
<dbReference type="InterPro" id="IPR016009">
    <property type="entry name" value="tRNA_MeTrfase_TRMD/TRM10"/>
</dbReference>
<reference evidence="20 21" key="1">
    <citation type="submission" date="2019-03" db="EMBL/GenBank/DDBJ databases">
        <title>Draft Genome Sequence of Desulfosporosinus fructosivorans Strain 63.6F, Isolated from Marine Sediment in the Baltic Sea.</title>
        <authorList>
            <person name="Hausmann B."/>
            <person name="Vandieken V."/>
            <person name="Pjevac P."/>
            <person name="Schreck K."/>
            <person name="Herbold C.W."/>
            <person name="Loy A."/>
        </authorList>
    </citation>
    <scope>NUCLEOTIDE SEQUENCE [LARGE SCALE GENOMIC DNA]</scope>
    <source>
        <strain evidence="20 21">63.6F</strain>
    </source>
</reference>
<dbReference type="EC" id="2.1.1.228" evidence="5 15"/>
<feature type="binding site" evidence="15 16">
    <location>
        <position position="112"/>
    </location>
    <ligand>
        <name>S-adenosyl-L-methionine</name>
        <dbReference type="ChEBI" id="CHEBI:59789"/>
    </ligand>
</feature>
<comment type="caution">
    <text evidence="20">The sequence shown here is derived from an EMBL/GenBank/DDBJ whole genome shotgun (WGS) entry which is preliminary data.</text>
</comment>
<dbReference type="NCBIfam" id="NF000648">
    <property type="entry name" value="PRK00026.1"/>
    <property type="match status" value="1"/>
</dbReference>
<evidence type="ECO:0000256" key="14">
    <source>
        <dbReference type="ARBA" id="ARBA00047783"/>
    </source>
</evidence>
<dbReference type="InterPro" id="IPR023148">
    <property type="entry name" value="tRNA_m1G_MeTrfase_C_sf"/>
</dbReference>
<gene>
    <name evidence="15 20" type="primary">trmD</name>
    <name evidence="20" type="ORF">E4K67_04130</name>
</gene>
<accession>A0A4Z0RBI7</accession>
<keyword evidence="21" id="KW-1185">Reference proteome</keyword>
<evidence type="ECO:0000259" key="19">
    <source>
        <dbReference type="Pfam" id="PF01746"/>
    </source>
</evidence>
<evidence type="ECO:0000256" key="17">
    <source>
        <dbReference type="RuleBase" id="RU003464"/>
    </source>
</evidence>
<dbReference type="SUPFAM" id="SSF75217">
    <property type="entry name" value="alpha/beta knot"/>
    <property type="match status" value="1"/>
</dbReference>
<evidence type="ECO:0000256" key="12">
    <source>
        <dbReference type="ARBA" id="ARBA00029736"/>
    </source>
</evidence>
<evidence type="ECO:0000256" key="18">
    <source>
        <dbReference type="SAM" id="MobiDB-lite"/>
    </source>
</evidence>
<dbReference type="InterPro" id="IPR029028">
    <property type="entry name" value="Alpha/beta_knot_MTases"/>
</dbReference>
<dbReference type="CDD" id="cd18080">
    <property type="entry name" value="TrmD-like"/>
    <property type="match status" value="1"/>
</dbReference>
<keyword evidence="10 15" id="KW-0949">S-adenosyl-L-methionine</keyword>
<dbReference type="FunFam" id="3.40.1280.10:FF:000001">
    <property type="entry name" value="tRNA (guanine-N(1)-)-methyltransferase"/>
    <property type="match status" value="1"/>
</dbReference>
<dbReference type="InterPro" id="IPR029026">
    <property type="entry name" value="tRNA_m1G_MTases_N"/>
</dbReference>
<evidence type="ECO:0000256" key="2">
    <source>
        <dbReference type="ARBA" id="ARBA00004496"/>
    </source>
</evidence>
<evidence type="ECO:0000256" key="3">
    <source>
        <dbReference type="ARBA" id="ARBA00007630"/>
    </source>
</evidence>
<evidence type="ECO:0000256" key="8">
    <source>
        <dbReference type="ARBA" id="ARBA00022603"/>
    </source>
</evidence>
<evidence type="ECO:0000256" key="16">
    <source>
        <dbReference type="PIRSR" id="PIRSR000386-1"/>
    </source>
</evidence>
<keyword evidence="7 15" id="KW-0963">Cytoplasm</keyword>